<dbReference type="InterPro" id="IPR013240">
    <property type="entry name" value="DNA-dir_RNA_pol1_su_RPA34"/>
</dbReference>
<evidence type="ECO:0000256" key="1">
    <source>
        <dbReference type="SAM" id="MobiDB-lite"/>
    </source>
</evidence>
<dbReference type="CTD" id="10849"/>
<keyword evidence="2" id="KW-1185">Reference proteome</keyword>
<feature type="compositionally biased region" description="Low complexity" evidence="1">
    <location>
        <begin position="159"/>
        <end position="177"/>
    </location>
</feature>
<dbReference type="PANTHER" id="PTHR15484:SF8">
    <property type="entry name" value="DNA-DIRECTED RNA POLYMERASE I SUBUNIT RPA34"/>
    <property type="match status" value="1"/>
</dbReference>
<dbReference type="AlphaFoldDB" id="A0A6J2VQN0"/>
<protein>
    <submittedName>
        <fullName evidence="3">DNA-directed RNA polymerase I subunit RPA34</fullName>
    </submittedName>
</protein>
<gene>
    <name evidence="3" type="primary">polr1g</name>
</gene>
<reference evidence="3" key="1">
    <citation type="submission" date="2025-08" db="UniProtKB">
        <authorList>
            <consortium name="RefSeq"/>
        </authorList>
    </citation>
    <scope>IDENTIFICATION</scope>
</reference>
<dbReference type="GO" id="GO:0003723">
    <property type="term" value="F:RNA binding"/>
    <property type="evidence" value="ECO:0007669"/>
    <property type="project" value="TreeGrafter"/>
</dbReference>
<dbReference type="InParanoid" id="A0A6J2VQN0"/>
<accession>A0A6J2VQN0</accession>
<feature type="region of interest" description="Disordered" evidence="1">
    <location>
        <begin position="156"/>
        <end position="341"/>
    </location>
</feature>
<dbReference type="RefSeq" id="XP_030633506.1">
    <property type="nucleotide sequence ID" value="XM_030777646.1"/>
</dbReference>
<name>A0A6J2VQN0_CHACN</name>
<dbReference type="Proteomes" id="UP000504632">
    <property type="component" value="Chromosome 6"/>
</dbReference>
<keyword evidence="3" id="KW-0240">DNA-directed RNA polymerase</keyword>
<keyword evidence="3" id="KW-0804">Transcription</keyword>
<dbReference type="Pfam" id="PF08208">
    <property type="entry name" value="RNA_polI_A34"/>
    <property type="match status" value="1"/>
</dbReference>
<sequence>MPSSHSVDEPKLNERASKYQCPADFVSFSNDCCVSTQLKDMSPESTELWLIKAPASFDPKCLSGLKLPLSSLKMVQSSGTAPKIYSILGGVAGAADLRLITTDPSSHNMSLSATPFAGVLNISENYGNCSGNQGPVAIPATPAPCIPAGLRQRFQPFGSATPTKTSLTTTQESSLSSPAPKKIKVESGMSEERKRKKKKKDKHREDEENAEVTVKEEEMSQDHSQLQASVLSVEEETEEKRKKKKKKDKHREEEDNAEVTVKEEKMSLDHSQLQASVISVEEKTEEKRKKKKKRKMKEKDSEADQMTPMDCANIETKEEPLDIAINDAQSSGKKKKKIKNE</sequence>
<dbReference type="Gene3D" id="6.20.250.70">
    <property type="match status" value="1"/>
</dbReference>
<dbReference type="GO" id="GO:0006360">
    <property type="term" value="P:transcription by RNA polymerase I"/>
    <property type="evidence" value="ECO:0007669"/>
    <property type="project" value="InterPro"/>
</dbReference>
<dbReference type="OrthoDB" id="10071093at2759"/>
<evidence type="ECO:0000313" key="2">
    <source>
        <dbReference type="Proteomes" id="UP000504632"/>
    </source>
</evidence>
<proteinExistence type="predicted"/>
<feature type="compositionally biased region" description="Basic residues" evidence="1">
    <location>
        <begin position="332"/>
        <end position="341"/>
    </location>
</feature>
<dbReference type="GeneID" id="115814710"/>
<evidence type="ECO:0000313" key="3">
    <source>
        <dbReference type="RefSeq" id="XP_030633506.1"/>
    </source>
</evidence>
<dbReference type="GO" id="GO:0005736">
    <property type="term" value="C:RNA polymerase I complex"/>
    <property type="evidence" value="ECO:0007669"/>
    <property type="project" value="TreeGrafter"/>
</dbReference>
<organism evidence="2 3">
    <name type="scientific">Chanos chanos</name>
    <name type="common">Milkfish</name>
    <name type="synonym">Mugil chanos</name>
    <dbReference type="NCBI Taxonomy" id="29144"/>
    <lineage>
        <taxon>Eukaryota</taxon>
        <taxon>Metazoa</taxon>
        <taxon>Chordata</taxon>
        <taxon>Craniata</taxon>
        <taxon>Vertebrata</taxon>
        <taxon>Euteleostomi</taxon>
        <taxon>Actinopterygii</taxon>
        <taxon>Neopterygii</taxon>
        <taxon>Teleostei</taxon>
        <taxon>Ostariophysi</taxon>
        <taxon>Gonorynchiformes</taxon>
        <taxon>Chanidae</taxon>
        <taxon>Chanos</taxon>
    </lineage>
</organism>
<dbReference type="PANTHER" id="PTHR15484">
    <property type="entry name" value="DNA-DIRECTED RNA POLYMERASE I SUBUNIT RPA34"/>
    <property type="match status" value="1"/>
</dbReference>